<reference evidence="1 2" key="1">
    <citation type="journal article" date="2020" name="ISME J.">
        <title>Uncovering the hidden diversity of litter-decomposition mechanisms in mushroom-forming fungi.</title>
        <authorList>
            <person name="Floudas D."/>
            <person name="Bentzer J."/>
            <person name="Ahren D."/>
            <person name="Johansson T."/>
            <person name="Persson P."/>
            <person name="Tunlid A."/>
        </authorList>
    </citation>
    <scope>NUCLEOTIDE SEQUENCE [LARGE SCALE GENOMIC DNA]</scope>
    <source>
        <strain evidence="1 2">CBS 291.85</strain>
    </source>
</reference>
<dbReference type="EMBL" id="JAACJM010000366">
    <property type="protein sequence ID" value="KAF5328272.1"/>
    <property type="molecule type" value="Genomic_DNA"/>
</dbReference>
<gene>
    <name evidence="1" type="ORF">D9758_017848</name>
</gene>
<dbReference type="AlphaFoldDB" id="A0A8H5F9B1"/>
<evidence type="ECO:0000313" key="2">
    <source>
        <dbReference type="Proteomes" id="UP000559256"/>
    </source>
</evidence>
<evidence type="ECO:0000313" key="1">
    <source>
        <dbReference type="EMBL" id="KAF5328272.1"/>
    </source>
</evidence>
<keyword evidence="2" id="KW-1185">Reference proteome</keyword>
<sequence length="166" mass="19807">MMFMVQPGDEAKTSRFDENYSKNWVADYKTFTQNNRDKTWQEVQKKNPTLYKSTETLYSTHNVIEGGPRQVLVFLNPKHHNDNAYRTLCSALYWQYAFLDQTFITNMVKLIQWFQDVPCNKRIRSIPTGDEYLRGLYLYVDKKKKRPFEELIKGLEKEGMKVQKKT</sequence>
<protein>
    <submittedName>
        <fullName evidence="1">Uncharacterized protein</fullName>
    </submittedName>
</protein>
<proteinExistence type="predicted"/>
<dbReference type="Proteomes" id="UP000559256">
    <property type="component" value="Unassembled WGS sequence"/>
</dbReference>
<comment type="caution">
    <text evidence="1">The sequence shown here is derived from an EMBL/GenBank/DDBJ whole genome shotgun (WGS) entry which is preliminary data.</text>
</comment>
<name>A0A8H5F9B1_9AGAR</name>
<accession>A0A8H5F9B1</accession>
<organism evidence="1 2">
    <name type="scientific">Tetrapyrgos nigripes</name>
    <dbReference type="NCBI Taxonomy" id="182062"/>
    <lineage>
        <taxon>Eukaryota</taxon>
        <taxon>Fungi</taxon>
        <taxon>Dikarya</taxon>
        <taxon>Basidiomycota</taxon>
        <taxon>Agaricomycotina</taxon>
        <taxon>Agaricomycetes</taxon>
        <taxon>Agaricomycetidae</taxon>
        <taxon>Agaricales</taxon>
        <taxon>Marasmiineae</taxon>
        <taxon>Marasmiaceae</taxon>
        <taxon>Tetrapyrgos</taxon>
    </lineage>
</organism>